<accession>A0AA96FE60</accession>
<dbReference type="Gene3D" id="3.30.70.270">
    <property type="match status" value="1"/>
</dbReference>
<dbReference type="SMART" id="SM00267">
    <property type="entry name" value="GGDEF"/>
    <property type="match status" value="1"/>
</dbReference>
<keyword evidence="1" id="KW-0472">Membrane</keyword>
<dbReference type="RefSeq" id="WP_313542726.1">
    <property type="nucleotide sequence ID" value="NZ_CP134880.1"/>
</dbReference>
<dbReference type="AlphaFoldDB" id="A0AA96FE60"/>
<reference evidence="3" key="1">
    <citation type="submission" date="2023-09" db="EMBL/GenBank/DDBJ databases">
        <title>Demequina sp. a novel bacteria isolated from Capsicum annuum.</title>
        <authorList>
            <person name="Humaira Z."/>
            <person name="Lee J."/>
            <person name="Cho D."/>
        </authorList>
    </citation>
    <scope>NUCLEOTIDE SEQUENCE</scope>
    <source>
        <strain evidence="3">PMTSA13</strain>
    </source>
</reference>
<dbReference type="KEGG" id="dcp:RN607_11470"/>
<organism evidence="3">
    <name type="scientific">Demequina capsici</name>
    <dbReference type="NCBI Taxonomy" id="3075620"/>
    <lineage>
        <taxon>Bacteria</taxon>
        <taxon>Bacillati</taxon>
        <taxon>Actinomycetota</taxon>
        <taxon>Actinomycetes</taxon>
        <taxon>Micrococcales</taxon>
        <taxon>Demequinaceae</taxon>
        <taxon>Demequina</taxon>
    </lineage>
</organism>
<keyword evidence="3" id="KW-0808">Transferase</keyword>
<feature type="transmembrane region" description="Helical" evidence="1">
    <location>
        <begin position="38"/>
        <end position="59"/>
    </location>
</feature>
<dbReference type="PANTHER" id="PTHR45138">
    <property type="entry name" value="REGULATORY COMPONENTS OF SENSORY TRANSDUCTION SYSTEM"/>
    <property type="match status" value="1"/>
</dbReference>
<evidence type="ECO:0000259" key="2">
    <source>
        <dbReference type="PROSITE" id="PS50887"/>
    </source>
</evidence>
<gene>
    <name evidence="3" type="ORF">RN607_11470</name>
</gene>
<feature type="transmembrane region" description="Helical" evidence="1">
    <location>
        <begin position="88"/>
        <end position="107"/>
    </location>
</feature>
<dbReference type="EC" id="2.7.7.65" evidence="3"/>
<proteinExistence type="predicted"/>
<dbReference type="InterPro" id="IPR000160">
    <property type="entry name" value="GGDEF_dom"/>
</dbReference>
<protein>
    <submittedName>
        <fullName evidence="3">GGDEF domain-containing protein</fullName>
        <ecNumber evidence="3">2.7.7.65</ecNumber>
    </submittedName>
</protein>
<dbReference type="FunFam" id="3.30.70.270:FF:000001">
    <property type="entry name" value="Diguanylate cyclase domain protein"/>
    <property type="match status" value="1"/>
</dbReference>
<keyword evidence="1" id="KW-1133">Transmembrane helix</keyword>
<keyword evidence="3" id="KW-0548">Nucleotidyltransferase</keyword>
<feature type="domain" description="GGDEF" evidence="2">
    <location>
        <begin position="239"/>
        <end position="370"/>
    </location>
</feature>
<feature type="transmembrane region" description="Helical" evidence="1">
    <location>
        <begin position="113"/>
        <end position="130"/>
    </location>
</feature>
<dbReference type="Pfam" id="PF00990">
    <property type="entry name" value="GGDEF"/>
    <property type="match status" value="1"/>
</dbReference>
<feature type="transmembrane region" description="Helical" evidence="1">
    <location>
        <begin position="168"/>
        <end position="192"/>
    </location>
</feature>
<name>A0AA96FE60_9MICO</name>
<dbReference type="Proteomes" id="UP001303408">
    <property type="component" value="Chromosome"/>
</dbReference>
<dbReference type="GO" id="GO:0052621">
    <property type="term" value="F:diguanylate cyclase activity"/>
    <property type="evidence" value="ECO:0007669"/>
    <property type="project" value="UniProtKB-EC"/>
</dbReference>
<dbReference type="SUPFAM" id="SSF55073">
    <property type="entry name" value="Nucleotide cyclase"/>
    <property type="match status" value="1"/>
</dbReference>
<dbReference type="PANTHER" id="PTHR45138:SF9">
    <property type="entry name" value="DIGUANYLATE CYCLASE DGCM-RELATED"/>
    <property type="match status" value="1"/>
</dbReference>
<feature type="transmembrane region" description="Helical" evidence="1">
    <location>
        <begin position="137"/>
        <end position="156"/>
    </location>
</feature>
<sequence>MVAHAVMRAGEWFSRVSNTGVATAPSGQARVIQGANHVFLLSALMQTPVAVLIAVAAWPQTLAPAISHVAMVTTWLVAIFVTGRGLHALANTLGVVVPLIQFAYLAILFSSDARFELQMVLVGGLVYIVFLPGRWRWGLLTSGLGVLAASILVMVPATDVPRVDLPGWWIPAVATYNLVLVAAFLFLVGLFNHGYFQHERRRNALLLQEAHSLAVTDMLTGLYNRRGIEPELQSAQVTGDYALAIVDVDRFKVVNDRLGHQAGDEVLGDVARLLRDSLPAHAAIARWGGEEFLVIILAAGLPGALSALERARAAVDHDFTVDGQTEHVTISAGVVRVDRPGSVDAALRLADAQLYEAKREGRNTVRGVALKEPVVAPAPTPGV</sequence>
<dbReference type="InterPro" id="IPR043128">
    <property type="entry name" value="Rev_trsase/Diguanyl_cyclase"/>
</dbReference>
<evidence type="ECO:0000313" key="3">
    <source>
        <dbReference type="EMBL" id="WNM26810.1"/>
    </source>
</evidence>
<dbReference type="InterPro" id="IPR050469">
    <property type="entry name" value="Diguanylate_Cyclase"/>
</dbReference>
<dbReference type="CDD" id="cd01949">
    <property type="entry name" value="GGDEF"/>
    <property type="match status" value="1"/>
</dbReference>
<keyword evidence="1" id="KW-0812">Transmembrane</keyword>
<dbReference type="NCBIfam" id="TIGR00254">
    <property type="entry name" value="GGDEF"/>
    <property type="match status" value="1"/>
</dbReference>
<dbReference type="PROSITE" id="PS50887">
    <property type="entry name" value="GGDEF"/>
    <property type="match status" value="1"/>
</dbReference>
<feature type="transmembrane region" description="Helical" evidence="1">
    <location>
        <begin position="65"/>
        <end position="81"/>
    </location>
</feature>
<dbReference type="EMBL" id="CP134880">
    <property type="protein sequence ID" value="WNM26810.1"/>
    <property type="molecule type" value="Genomic_DNA"/>
</dbReference>
<evidence type="ECO:0000256" key="1">
    <source>
        <dbReference type="SAM" id="Phobius"/>
    </source>
</evidence>
<dbReference type="InterPro" id="IPR029787">
    <property type="entry name" value="Nucleotide_cyclase"/>
</dbReference>